<dbReference type="AlphaFoldDB" id="A0A0D9NQD2"/>
<feature type="region of interest" description="Disordered" evidence="6">
    <location>
        <begin position="502"/>
        <end position="538"/>
    </location>
</feature>
<dbReference type="InterPro" id="IPR036188">
    <property type="entry name" value="FAD/NAD-bd_sf"/>
</dbReference>
<dbReference type="Gene3D" id="3.50.50.60">
    <property type="entry name" value="FAD/NAD(P)-binding domain"/>
    <property type="match status" value="1"/>
</dbReference>
<keyword evidence="9" id="KW-1185">Reference proteome</keyword>
<evidence type="ECO:0000256" key="2">
    <source>
        <dbReference type="ARBA" id="ARBA00010989"/>
    </source>
</evidence>
<dbReference type="Gene3D" id="3.30.9.10">
    <property type="entry name" value="D-Amino Acid Oxidase, subunit A, domain 2"/>
    <property type="match status" value="1"/>
</dbReference>
<evidence type="ECO:0000259" key="7">
    <source>
        <dbReference type="Pfam" id="PF01266"/>
    </source>
</evidence>
<dbReference type="GO" id="GO:0050660">
    <property type="term" value="F:flavin adenine dinucleotide binding"/>
    <property type="evidence" value="ECO:0007669"/>
    <property type="project" value="InterPro"/>
</dbReference>
<dbReference type="InterPro" id="IPR045170">
    <property type="entry name" value="MTOX"/>
</dbReference>
<organism evidence="8 9">
    <name type="scientific">Metarhizium anisopliae BRIP 53293</name>
    <dbReference type="NCBI Taxonomy" id="1291518"/>
    <lineage>
        <taxon>Eukaryota</taxon>
        <taxon>Fungi</taxon>
        <taxon>Dikarya</taxon>
        <taxon>Ascomycota</taxon>
        <taxon>Pezizomycotina</taxon>
        <taxon>Sordariomycetes</taxon>
        <taxon>Hypocreomycetidae</taxon>
        <taxon>Hypocreales</taxon>
        <taxon>Clavicipitaceae</taxon>
        <taxon>Metarhizium</taxon>
    </lineage>
</organism>
<gene>
    <name evidence="8" type="ORF">H634G_08486</name>
</gene>
<dbReference type="EMBL" id="KE384747">
    <property type="protein sequence ID" value="KJK76081.1"/>
    <property type="molecule type" value="Genomic_DNA"/>
</dbReference>
<evidence type="ECO:0000313" key="8">
    <source>
        <dbReference type="EMBL" id="KJK76081.1"/>
    </source>
</evidence>
<comment type="cofactor">
    <cofactor evidence="1">
        <name>FAD</name>
        <dbReference type="ChEBI" id="CHEBI:57692"/>
    </cofactor>
</comment>
<sequence length="538" mass="58843">MPWTIHPSRYTALYNLYRRYLPCNWSRSETLGCIPADYTITKARQGNLHRLGKPPEGPVYADETADTSQVYNNQLVIYIAQSTTRSYQSRPKAETSSMANSTPIVIVGAGAFGLSTALHLSRAGYTDITVLDKDDAVPSRYSAANDLNKIIRAEYEDAFYTELALKAMSAWKTPLFAPYYHQTGFLHCVSETAPEKAVATMQQFRASAEQDAQLRRELVSIDTRRDILHHVPQFYDGPLPGWRGYLNRCAGYAQSGHALAAVHRHLCQSGVRFRLGPSNQVVGIRYEAPSADSSGAAGRTARGVETANGAFYPARLVIVAAGAWAAQLVPQLGSQVEARCWSVAHVQLTDDEASALRGIPVTYARDLGFFFEPDPGTKLLKLCPMGAGIVNTDGGTGVSLPPGDLSRGAFLPGDDEGKLRRLLAHTLPALAERPLVKKYLCWIADTSDSDYIVDYVPGTRSSVVVLSGDSGHGFKMFPIVGSWVADLLRAADGRQHEARWRWKDQKAERSGSHGGNEVSWRVGETRELSSVEPTNPGL</sequence>
<evidence type="ECO:0000256" key="4">
    <source>
        <dbReference type="ARBA" id="ARBA00022827"/>
    </source>
</evidence>
<dbReference type="STRING" id="1291518.A0A0D9NQD2"/>
<proteinExistence type="inferred from homology"/>
<reference evidence="9" key="1">
    <citation type="journal article" date="2014" name="BMC Genomics">
        <title>The genome sequence of the biocontrol fungus Metarhizium anisopliae and comparative genomics of Metarhizium species.</title>
        <authorList>
            <person name="Pattemore J.A."/>
            <person name="Hane J.K."/>
            <person name="Williams A.H."/>
            <person name="Wilson B.A."/>
            <person name="Stodart B.J."/>
            <person name="Ash G.J."/>
        </authorList>
    </citation>
    <scope>NUCLEOTIDE SEQUENCE [LARGE SCALE GENOMIC DNA]</scope>
    <source>
        <strain evidence="9">BRIP 53293</strain>
    </source>
</reference>
<feature type="domain" description="FAD dependent oxidoreductase" evidence="7">
    <location>
        <begin position="104"/>
        <end position="487"/>
    </location>
</feature>
<name>A0A0D9NQD2_METAN</name>
<keyword evidence="5" id="KW-0560">Oxidoreductase</keyword>
<comment type="similarity">
    <text evidence="2">Belongs to the MSOX/MTOX family.</text>
</comment>
<accession>A0A0D9NQD2</accession>
<dbReference type="InterPro" id="IPR006076">
    <property type="entry name" value="FAD-dep_OxRdtase"/>
</dbReference>
<dbReference type="Proteomes" id="UP000054544">
    <property type="component" value="Unassembled WGS sequence"/>
</dbReference>
<evidence type="ECO:0000313" key="9">
    <source>
        <dbReference type="Proteomes" id="UP000054544"/>
    </source>
</evidence>
<dbReference type="GO" id="GO:0008115">
    <property type="term" value="F:sarcosine oxidase activity"/>
    <property type="evidence" value="ECO:0007669"/>
    <property type="project" value="TreeGrafter"/>
</dbReference>
<keyword evidence="3" id="KW-0285">Flavoprotein</keyword>
<evidence type="ECO:0000256" key="1">
    <source>
        <dbReference type="ARBA" id="ARBA00001974"/>
    </source>
</evidence>
<dbReference type="OrthoDB" id="2219495at2759"/>
<dbReference type="PANTHER" id="PTHR10961">
    <property type="entry name" value="PEROXISOMAL SARCOSINE OXIDASE"/>
    <property type="match status" value="1"/>
</dbReference>
<dbReference type="PRINTS" id="PR00420">
    <property type="entry name" value="RNGMNOXGNASE"/>
</dbReference>
<dbReference type="PANTHER" id="PTHR10961:SF26">
    <property type="entry name" value="L-SACCHAROPINE OXIDASE"/>
    <property type="match status" value="1"/>
</dbReference>
<evidence type="ECO:0000256" key="6">
    <source>
        <dbReference type="SAM" id="MobiDB-lite"/>
    </source>
</evidence>
<evidence type="ECO:0000256" key="3">
    <source>
        <dbReference type="ARBA" id="ARBA00022630"/>
    </source>
</evidence>
<evidence type="ECO:0000256" key="5">
    <source>
        <dbReference type="ARBA" id="ARBA00023002"/>
    </source>
</evidence>
<keyword evidence="4" id="KW-0274">FAD</keyword>
<feature type="compositionally biased region" description="Basic and acidic residues" evidence="6">
    <location>
        <begin position="502"/>
        <end position="511"/>
    </location>
</feature>
<dbReference type="SUPFAM" id="SSF51905">
    <property type="entry name" value="FAD/NAD(P)-binding domain"/>
    <property type="match status" value="1"/>
</dbReference>
<dbReference type="Pfam" id="PF01266">
    <property type="entry name" value="DAO"/>
    <property type="match status" value="1"/>
</dbReference>
<protein>
    <recommendedName>
        <fullName evidence="7">FAD dependent oxidoreductase domain-containing protein</fullName>
    </recommendedName>
</protein>
<dbReference type="GO" id="GO:0051698">
    <property type="term" value="F:saccharopine oxidase activity"/>
    <property type="evidence" value="ECO:0007669"/>
    <property type="project" value="TreeGrafter"/>
</dbReference>